<accession>A0ABS2G7R1</accession>
<dbReference type="PANTHER" id="PTHR33434">
    <property type="entry name" value="DEGV DOMAIN-CONTAINING PROTEIN DR_1986-RELATED"/>
    <property type="match status" value="1"/>
</dbReference>
<reference evidence="2 3" key="1">
    <citation type="journal article" date="2021" name="Sci. Rep.">
        <title>The distribution of antibiotic resistance genes in chicken gut microbiota commensals.</title>
        <authorList>
            <person name="Juricova H."/>
            <person name="Matiasovicova J."/>
            <person name="Kubasova T."/>
            <person name="Cejkova D."/>
            <person name="Rychlik I."/>
        </authorList>
    </citation>
    <scope>NUCLEOTIDE SEQUENCE [LARGE SCALE GENOMIC DNA]</scope>
    <source>
        <strain evidence="2 3">An431b</strain>
    </source>
</reference>
<dbReference type="PANTHER" id="PTHR33434:SF2">
    <property type="entry name" value="FATTY ACID-BINDING PROTEIN TM_1468"/>
    <property type="match status" value="1"/>
</dbReference>
<comment type="caution">
    <text evidence="2">The sequence shown here is derived from an EMBL/GenBank/DDBJ whole genome shotgun (WGS) entry which is preliminary data.</text>
</comment>
<dbReference type="NCBIfam" id="TIGR00762">
    <property type="entry name" value="DegV"/>
    <property type="match status" value="1"/>
</dbReference>
<evidence type="ECO:0000256" key="1">
    <source>
        <dbReference type="ARBA" id="ARBA00023121"/>
    </source>
</evidence>
<dbReference type="SUPFAM" id="SSF82549">
    <property type="entry name" value="DAK1/DegV-like"/>
    <property type="match status" value="1"/>
</dbReference>
<dbReference type="RefSeq" id="WP_205132295.1">
    <property type="nucleotide sequence ID" value="NZ_JACSNT010000001.1"/>
</dbReference>
<sequence>MRPYQIISDSSCDIPVGLASTLDLGIVPYSASFDGVEYHKELLDLTPEEFYDKVKESKTYPQTSLPPIQDYIDVFEPYLKEGKDILCICLTAKFSGSFQSANNAKQILEETYPDSRIEVVDSIGATGSQGLLVYEACRMRDTGYDLDRLVSTLEQQKLTSKINFTIDSLDFLQHGGRIGKATALAGAILNIKPIIVVKEGELFPESKVRGHKKALRAILDMTEKEIGEVKDDYEICVIRAEKERQAAAEEIAEELRNKGFHVMEDIWPVGITIGTHCGPTAVGICYIKKYEAL</sequence>
<dbReference type="Gene3D" id="3.40.50.10170">
    <property type="match status" value="1"/>
</dbReference>
<dbReference type="EMBL" id="JACSNV010000001">
    <property type="protein sequence ID" value="MBM6876798.1"/>
    <property type="molecule type" value="Genomic_DNA"/>
</dbReference>
<gene>
    <name evidence="2" type="ORF">H9X83_01300</name>
</gene>
<keyword evidence="1" id="KW-0446">Lipid-binding</keyword>
<protein>
    <submittedName>
        <fullName evidence="2">DegV family protein</fullName>
    </submittedName>
</protein>
<organism evidence="2 3">
    <name type="scientific">Anaerotignum lactatifermentans</name>
    <dbReference type="NCBI Taxonomy" id="160404"/>
    <lineage>
        <taxon>Bacteria</taxon>
        <taxon>Bacillati</taxon>
        <taxon>Bacillota</taxon>
        <taxon>Clostridia</taxon>
        <taxon>Lachnospirales</taxon>
        <taxon>Anaerotignaceae</taxon>
        <taxon>Anaerotignum</taxon>
    </lineage>
</organism>
<proteinExistence type="predicted"/>
<name>A0ABS2G7R1_9FIRM</name>
<dbReference type="Gene3D" id="3.30.1180.10">
    <property type="match status" value="1"/>
</dbReference>
<dbReference type="InterPro" id="IPR043168">
    <property type="entry name" value="DegV_C"/>
</dbReference>
<evidence type="ECO:0000313" key="3">
    <source>
        <dbReference type="Proteomes" id="UP000729290"/>
    </source>
</evidence>
<evidence type="ECO:0000313" key="2">
    <source>
        <dbReference type="EMBL" id="MBM6876798.1"/>
    </source>
</evidence>
<dbReference type="InterPro" id="IPR003797">
    <property type="entry name" value="DegV"/>
</dbReference>
<dbReference type="PROSITE" id="PS51482">
    <property type="entry name" value="DEGV"/>
    <property type="match status" value="1"/>
</dbReference>
<keyword evidence="3" id="KW-1185">Reference proteome</keyword>
<dbReference type="InterPro" id="IPR050270">
    <property type="entry name" value="DegV_domain_contain"/>
</dbReference>
<dbReference type="Proteomes" id="UP000729290">
    <property type="component" value="Unassembled WGS sequence"/>
</dbReference>
<dbReference type="Pfam" id="PF02645">
    <property type="entry name" value="DegV"/>
    <property type="match status" value="1"/>
</dbReference>